<keyword evidence="2" id="KW-0813">Transport</keyword>
<name>A0ABR4QQ10_9CEST</name>
<dbReference type="PRINTS" id="PR01470">
    <property type="entry name" value="ERGCHANNEL"/>
</dbReference>
<feature type="compositionally biased region" description="Low complexity" evidence="13">
    <location>
        <begin position="1072"/>
        <end position="1087"/>
    </location>
</feature>
<dbReference type="Pfam" id="PF13426">
    <property type="entry name" value="PAS_9"/>
    <property type="match status" value="1"/>
</dbReference>
<organism evidence="17 18">
    <name type="scientific">Taenia crassiceps</name>
    <dbReference type="NCBI Taxonomy" id="6207"/>
    <lineage>
        <taxon>Eukaryota</taxon>
        <taxon>Metazoa</taxon>
        <taxon>Spiralia</taxon>
        <taxon>Lophotrochozoa</taxon>
        <taxon>Platyhelminthes</taxon>
        <taxon>Cestoda</taxon>
        <taxon>Eucestoda</taxon>
        <taxon>Cyclophyllidea</taxon>
        <taxon>Taeniidae</taxon>
        <taxon>Taenia</taxon>
    </lineage>
</organism>
<dbReference type="NCBIfam" id="TIGR00229">
    <property type="entry name" value="sensory_box"/>
    <property type="match status" value="1"/>
</dbReference>
<dbReference type="InterPro" id="IPR014710">
    <property type="entry name" value="RmlC-like_jellyroll"/>
</dbReference>
<evidence type="ECO:0000259" key="15">
    <source>
        <dbReference type="PROSITE" id="PS50042"/>
    </source>
</evidence>
<dbReference type="CDD" id="cd00130">
    <property type="entry name" value="PAS"/>
    <property type="match status" value="1"/>
</dbReference>
<dbReference type="InterPro" id="IPR003967">
    <property type="entry name" value="K_chnl_volt-dep_ERG"/>
</dbReference>
<dbReference type="Gene3D" id="1.10.1200.260">
    <property type="match status" value="1"/>
</dbReference>
<proteinExistence type="predicted"/>
<dbReference type="InterPro" id="IPR001610">
    <property type="entry name" value="PAC"/>
</dbReference>
<feature type="transmembrane region" description="Helical" evidence="14">
    <location>
        <begin position="605"/>
        <end position="625"/>
    </location>
</feature>
<evidence type="ECO:0000256" key="12">
    <source>
        <dbReference type="ARBA" id="ARBA00023303"/>
    </source>
</evidence>
<keyword evidence="6" id="KW-0631">Potassium channel</keyword>
<dbReference type="SUPFAM" id="SSF81324">
    <property type="entry name" value="Voltage-gated potassium channels"/>
    <property type="match status" value="1"/>
</dbReference>
<dbReference type="Gene3D" id="1.10.287.70">
    <property type="match status" value="1"/>
</dbReference>
<feature type="region of interest" description="Disordered" evidence="13">
    <location>
        <begin position="153"/>
        <end position="201"/>
    </location>
</feature>
<feature type="compositionally biased region" description="Low complexity" evidence="13">
    <location>
        <begin position="1126"/>
        <end position="1151"/>
    </location>
</feature>
<reference evidence="17 18" key="1">
    <citation type="journal article" date="2022" name="Front. Cell. Infect. Microbiol.">
        <title>The Genomes of Two Strains of Taenia crassiceps the Animal Model for the Study of Human Cysticercosis.</title>
        <authorList>
            <person name="Bobes R.J."/>
            <person name="Estrada K."/>
            <person name="Rios-Valencia D.G."/>
            <person name="Calderon-Gallegos A."/>
            <person name="de la Torre P."/>
            <person name="Carrero J.C."/>
            <person name="Sanchez-Flores A."/>
            <person name="Laclette J.P."/>
        </authorList>
    </citation>
    <scope>NUCLEOTIDE SEQUENCE [LARGE SCALE GENOMIC DNA]</scope>
    <source>
        <strain evidence="17">WFUcys</strain>
    </source>
</reference>
<dbReference type="Pfam" id="PF00520">
    <property type="entry name" value="Ion_trans"/>
    <property type="match status" value="1"/>
</dbReference>
<feature type="domain" description="Cyclic nucleotide-binding" evidence="15">
    <location>
        <begin position="707"/>
        <end position="772"/>
    </location>
</feature>
<feature type="transmembrane region" description="Helical" evidence="14">
    <location>
        <begin position="576"/>
        <end position="593"/>
    </location>
</feature>
<evidence type="ECO:0000256" key="7">
    <source>
        <dbReference type="ARBA" id="ARBA00022882"/>
    </source>
</evidence>
<dbReference type="EMBL" id="JAKROA010000001">
    <property type="protein sequence ID" value="KAL5111549.1"/>
    <property type="molecule type" value="Genomic_DNA"/>
</dbReference>
<keyword evidence="10" id="KW-0406">Ion transport</keyword>
<feature type="compositionally biased region" description="Low complexity" evidence="13">
    <location>
        <begin position="288"/>
        <end position="314"/>
    </location>
</feature>
<feature type="region of interest" description="Disordered" evidence="13">
    <location>
        <begin position="222"/>
        <end position="318"/>
    </location>
</feature>
<dbReference type="SUPFAM" id="SSF55785">
    <property type="entry name" value="PYP-like sensor domain (PAS domain)"/>
    <property type="match status" value="1"/>
</dbReference>
<keyword evidence="3" id="KW-1003">Cell membrane</keyword>
<keyword evidence="5 14" id="KW-0812">Transmembrane</keyword>
<feature type="region of interest" description="Disordered" evidence="13">
    <location>
        <begin position="1069"/>
        <end position="1203"/>
    </location>
</feature>
<dbReference type="SMART" id="SM00086">
    <property type="entry name" value="PAC"/>
    <property type="match status" value="1"/>
</dbReference>
<feature type="transmembrane region" description="Helical" evidence="14">
    <location>
        <begin position="377"/>
        <end position="398"/>
    </location>
</feature>
<feature type="compositionally biased region" description="Low complexity" evidence="13">
    <location>
        <begin position="168"/>
        <end position="185"/>
    </location>
</feature>
<keyword evidence="7" id="KW-0851">Voltage-gated channel</keyword>
<dbReference type="InterPro" id="IPR000595">
    <property type="entry name" value="cNMP-bd_dom"/>
</dbReference>
<dbReference type="InterPro" id="IPR003938">
    <property type="entry name" value="K_chnl_volt-dep_EAG/ELK/ERG"/>
</dbReference>
<dbReference type="PROSITE" id="PS50113">
    <property type="entry name" value="PAC"/>
    <property type="match status" value="1"/>
</dbReference>
<feature type="domain" description="PAC" evidence="16">
    <location>
        <begin position="73"/>
        <end position="125"/>
    </location>
</feature>
<feature type="transmembrane region" description="Helical" evidence="14">
    <location>
        <begin position="513"/>
        <end position="536"/>
    </location>
</feature>
<evidence type="ECO:0000256" key="6">
    <source>
        <dbReference type="ARBA" id="ARBA00022826"/>
    </source>
</evidence>
<evidence type="ECO:0000256" key="9">
    <source>
        <dbReference type="ARBA" id="ARBA00022989"/>
    </source>
</evidence>
<dbReference type="PANTHER" id="PTHR10217">
    <property type="entry name" value="VOLTAGE AND LIGAND GATED POTASSIUM CHANNEL"/>
    <property type="match status" value="1"/>
</dbReference>
<comment type="caution">
    <text evidence="17">The sequence shown here is derived from an EMBL/GenBank/DDBJ whole genome shotgun (WGS) entry which is preliminary data.</text>
</comment>
<evidence type="ECO:0000256" key="10">
    <source>
        <dbReference type="ARBA" id="ARBA00023065"/>
    </source>
</evidence>
<dbReference type="PRINTS" id="PR01463">
    <property type="entry name" value="EAGCHANLFMLY"/>
</dbReference>
<evidence type="ECO:0000256" key="3">
    <source>
        <dbReference type="ARBA" id="ARBA00022475"/>
    </source>
</evidence>
<comment type="subcellular location">
    <subcellularLocation>
        <location evidence="1">Cell membrane</location>
        <topology evidence="1">Multi-pass membrane protein</topology>
    </subcellularLocation>
</comment>
<evidence type="ECO:0000256" key="2">
    <source>
        <dbReference type="ARBA" id="ARBA00022448"/>
    </source>
</evidence>
<keyword evidence="9 14" id="KW-1133">Transmembrane helix</keyword>
<keyword evidence="12" id="KW-0407">Ion channel</keyword>
<dbReference type="InterPro" id="IPR050818">
    <property type="entry name" value="KCNH_animal-type"/>
</dbReference>
<gene>
    <name evidence="17" type="ORF">TcWFU_002294</name>
</gene>
<feature type="compositionally biased region" description="Basic residues" evidence="13">
    <location>
        <begin position="1175"/>
        <end position="1187"/>
    </location>
</feature>
<dbReference type="CDD" id="cd00038">
    <property type="entry name" value="CAP_ED"/>
    <property type="match status" value="1"/>
</dbReference>
<dbReference type="PROSITE" id="PS50042">
    <property type="entry name" value="CNMP_BINDING_3"/>
    <property type="match status" value="1"/>
</dbReference>
<protein>
    <submittedName>
        <fullName evidence="17">Potassium voltage-gated channel subfamily H member 8</fullName>
    </submittedName>
</protein>
<evidence type="ECO:0000256" key="11">
    <source>
        <dbReference type="ARBA" id="ARBA00023136"/>
    </source>
</evidence>
<keyword evidence="11 14" id="KW-0472">Membrane</keyword>
<evidence type="ECO:0000256" key="4">
    <source>
        <dbReference type="ARBA" id="ARBA00022538"/>
    </source>
</evidence>
<evidence type="ECO:0000256" key="14">
    <source>
        <dbReference type="SAM" id="Phobius"/>
    </source>
</evidence>
<accession>A0ABR4QQ10</accession>
<dbReference type="InterPro" id="IPR005821">
    <property type="entry name" value="Ion_trans_dom"/>
</dbReference>
<dbReference type="PANTHER" id="PTHR10217:SF637">
    <property type="entry name" value="EAG-LIKE K[+] CHANNEL, ISOFORM A"/>
    <property type="match status" value="1"/>
</dbReference>
<keyword evidence="8" id="KW-0630">Potassium</keyword>
<evidence type="ECO:0000256" key="5">
    <source>
        <dbReference type="ARBA" id="ARBA00022692"/>
    </source>
</evidence>
<keyword evidence="4" id="KW-0633">Potassium transport</keyword>
<dbReference type="InterPro" id="IPR035965">
    <property type="entry name" value="PAS-like_dom_sf"/>
</dbReference>
<dbReference type="InterPro" id="IPR000014">
    <property type="entry name" value="PAS"/>
</dbReference>
<evidence type="ECO:0000256" key="1">
    <source>
        <dbReference type="ARBA" id="ARBA00004651"/>
    </source>
</evidence>
<evidence type="ECO:0000256" key="8">
    <source>
        <dbReference type="ARBA" id="ARBA00022958"/>
    </source>
</evidence>
<dbReference type="SUPFAM" id="SSF51206">
    <property type="entry name" value="cAMP-binding domain-like"/>
    <property type="match status" value="1"/>
</dbReference>
<evidence type="ECO:0000313" key="18">
    <source>
        <dbReference type="Proteomes" id="UP001651158"/>
    </source>
</evidence>
<dbReference type="Gene3D" id="2.60.120.10">
    <property type="entry name" value="Jelly Rolls"/>
    <property type="match status" value="1"/>
</dbReference>
<keyword evidence="18" id="KW-1185">Reference proteome</keyword>
<feature type="region of interest" description="Disordered" evidence="13">
    <location>
        <begin position="851"/>
        <end position="883"/>
    </location>
</feature>
<evidence type="ECO:0000259" key="16">
    <source>
        <dbReference type="PROSITE" id="PS50113"/>
    </source>
</evidence>
<feature type="compositionally biased region" description="Low complexity" evidence="13">
    <location>
        <begin position="853"/>
        <end position="864"/>
    </location>
</feature>
<dbReference type="InterPro" id="IPR018490">
    <property type="entry name" value="cNMP-bd_dom_sf"/>
</dbReference>
<evidence type="ECO:0000256" key="13">
    <source>
        <dbReference type="SAM" id="MobiDB-lite"/>
    </source>
</evidence>
<dbReference type="Proteomes" id="UP001651158">
    <property type="component" value="Unassembled WGS sequence"/>
</dbReference>
<sequence length="1217" mass="135578">MMRIEIDSNFVLGNAQVKEYPIVYCSDGFVELTGFSRSQIMSRSCSCAFLWGPNTSEAAKDNIWSALKVHTELKIEVVFHKKNGASFNCLLDIVPIKNEKGQVVLFLVSHKDLTTQKKTPGITTSLLSCGLASTLTPAALVAKRQPALVLPSGNQIPHRVVPSRRGNTAHSAHPSTAAPTSSSTTNFHNRRSSAPQGERESTVCVRFGSTFGIHHESVPHWTKNEVVSSPPSPSSTHSLSQSLQAPSSTATKALALPSPNCANHLLTDSGSASDYSRSSSKKPRERVSLPSSSSSSSSSSPASSSESDDGTSSSTFKYQRRRSRAVLYHLSGRFDKKNKHNKLNFKSVLPHLSTKNSIPEYKVQDLKASRCILLHYSILKIVWDWLIVLCTFYFAIMVPYNAAFQKDSNERTLRTLDMIIEVLFIVDILLNFRTTFVSKSGQVVHHSKEIALNYIRGWFILDLIAAVPFDVIWTIQSPESPVANWMHLMKLARLLRLARLFQKIERYSQYNAVVLSILMCMFFLLAHWFACGWFGLGSRELMNLETRNHSWLFELSERTDAFYGANMSGGPSRSSIYISSLYFTMSSLTSVGFGNVSPNTSNEKIFSIVSMLVGALMHAAVFGNVTTIIQRMYTRRSAYQTKNQDLKDFTRAHHLPKQLRQRMLEFYQAMWSINRGIDKQTIMQAFPEEMRGDIALHINREMLSLPIFKSASIGCQKSIAQLIGTRFATPGEYLVHRGDAIRNLYFVCSGSLEILDEEGSVVALLGKCDRFGTDIDDRPFIGLSAFDVKALTYCELQYILLDASLFNVLDLYPNYSKEFSAALHDELSFNIKEGYDPFAKDDIETLAAITKRSSSPPQSPSTPQKCFSETNVDHRPSNSSTNSLHRALEEGDLNASPGLRGSQEHLLGRARQSRWYLTSLPADSETTGDKLGEEISTTTSVPKAGEGEESLTTKVKRSLLFSSRAGRVIRQHTNLSMDSFIPSSEEREATRSTRRICSIERVNEAFLTENPQAEVPPPTPNWTPPTCEPNADALALNNGEQKELKVLLFKLVRDVQEMRTDLQSLATEVSTLRQQQQRRQQLIRPLRTPMSEPDLSPQQHTPKASIIKLSPTPMSNYMVDQYPRTSSSSESLSRPGSQSTSVSASAASTNSKGSVFFSISPPSRCVKFNLPEKPKKNHKERHSHKSERRWNSGNAPLDPCNTSATVCVASTPDECKK</sequence>
<dbReference type="Pfam" id="PF00027">
    <property type="entry name" value="cNMP_binding"/>
    <property type="match status" value="1"/>
</dbReference>
<dbReference type="InterPro" id="IPR000700">
    <property type="entry name" value="PAS-assoc_C"/>
</dbReference>
<dbReference type="SMART" id="SM00100">
    <property type="entry name" value="cNMP"/>
    <property type="match status" value="1"/>
</dbReference>
<evidence type="ECO:0000313" key="17">
    <source>
        <dbReference type="EMBL" id="KAL5111549.1"/>
    </source>
</evidence>
<feature type="compositionally biased region" description="Low complexity" evidence="13">
    <location>
        <begin position="269"/>
        <end position="278"/>
    </location>
</feature>
<dbReference type="Gene3D" id="3.30.450.20">
    <property type="entry name" value="PAS domain"/>
    <property type="match status" value="1"/>
</dbReference>